<sequence>MLQPQKPKIQIWTSLTKGSNDNIVQIFGLDNQGVDLPNTNKSIKFGNNNHLITKYFKDAKIFKKKHITEAYENSLQD</sequence>
<keyword evidence="2" id="KW-1185">Reference proteome</keyword>
<name>A0A498JR53_MALDO</name>
<dbReference type="AlphaFoldDB" id="A0A498JR53"/>
<protein>
    <submittedName>
        <fullName evidence="1">Uncharacterized protein</fullName>
    </submittedName>
</protein>
<evidence type="ECO:0000313" key="1">
    <source>
        <dbReference type="EMBL" id="RXH97645.1"/>
    </source>
</evidence>
<accession>A0A498JR53</accession>
<dbReference type="Proteomes" id="UP000290289">
    <property type="component" value="Chromosome 5"/>
</dbReference>
<evidence type="ECO:0000313" key="2">
    <source>
        <dbReference type="Proteomes" id="UP000290289"/>
    </source>
</evidence>
<comment type="caution">
    <text evidence="1">The sequence shown here is derived from an EMBL/GenBank/DDBJ whole genome shotgun (WGS) entry which is preliminary data.</text>
</comment>
<gene>
    <name evidence="1" type="ORF">DVH24_009970</name>
</gene>
<proteinExistence type="predicted"/>
<dbReference type="EMBL" id="RDQH01000331">
    <property type="protein sequence ID" value="RXH97645.1"/>
    <property type="molecule type" value="Genomic_DNA"/>
</dbReference>
<organism evidence="1 2">
    <name type="scientific">Malus domestica</name>
    <name type="common">Apple</name>
    <name type="synonym">Pyrus malus</name>
    <dbReference type="NCBI Taxonomy" id="3750"/>
    <lineage>
        <taxon>Eukaryota</taxon>
        <taxon>Viridiplantae</taxon>
        <taxon>Streptophyta</taxon>
        <taxon>Embryophyta</taxon>
        <taxon>Tracheophyta</taxon>
        <taxon>Spermatophyta</taxon>
        <taxon>Magnoliopsida</taxon>
        <taxon>eudicotyledons</taxon>
        <taxon>Gunneridae</taxon>
        <taxon>Pentapetalae</taxon>
        <taxon>rosids</taxon>
        <taxon>fabids</taxon>
        <taxon>Rosales</taxon>
        <taxon>Rosaceae</taxon>
        <taxon>Amygdaloideae</taxon>
        <taxon>Maleae</taxon>
        <taxon>Malus</taxon>
    </lineage>
</organism>
<reference evidence="1 2" key="1">
    <citation type="submission" date="2018-10" db="EMBL/GenBank/DDBJ databases">
        <title>A high-quality apple genome assembly.</title>
        <authorList>
            <person name="Hu J."/>
        </authorList>
    </citation>
    <scope>NUCLEOTIDE SEQUENCE [LARGE SCALE GENOMIC DNA]</scope>
    <source>
        <strain evidence="2">cv. HFTH1</strain>
        <tissue evidence="1">Young leaf</tissue>
    </source>
</reference>